<evidence type="ECO:0000256" key="2">
    <source>
        <dbReference type="ARBA" id="ARBA00022643"/>
    </source>
</evidence>
<dbReference type="InterPro" id="IPR009158">
    <property type="entry name" value="G3P_DH_GlpB_su"/>
</dbReference>
<dbReference type="NCBIfam" id="TIGR03378">
    <property type="entry name" value="glycerol3P_GlpB"/>
    <property type="match status" value="1"/>
</dbReference>
<keyword evidence="6" id="KW-1185">Reference proteome</keyword>
<keyword evidence="2" id="KW-0288">FMN</keyword>
<dbReference type="Proteomes" id="UP000007844">
    <property type="component" value="Chromosome"/>
</dbReference>
<protein>
    <submittedName>
        <fullName evidence="5">Glycerol-3-phosphate dehydrogenase, anaerobic, B subunit</fullName>
    </submittedName>
</protein>
<evidence type="ECO:0000313" key="6">
    <source>
        <dbReference type="Proteomes" id="UP000007844"/>
    </source>
</evidence>
<dbReference type="GO" id="GO:0009331">
    <property type="term" value="C:glycerol-3-phosphate dehydrogenase (FAD) complex"/>
    <property type="evidence" value="ECO:0007669"/>
    <property type="project" value="InterPro"/>
</dbReference>
<evidence type="ECO:0000313" key="5">
    <source>
        <dbReference type="EMBL" id="EGJ49328.1"/>
    </source>
</evidence>
<proteinExistence type="predicted"/>
<dbReference type="InterPro" id="IPR003953">
    <property type="entry name" value="FAD-dep_OxRdtase_2_FAD-bd"/>
</dbReference>
<evidence type="ECO:0000256" key="3">
    <source>
        <dbReference type="ARBA" id="ARBA00023002"/>
    </source>
</evidence>
<reference evidence="5 6" key="1">
    <citation type="journal article" date="2011" name="J. Bacteriol.">
        <title>Genome sequence of the mercury-methylating and pleomorphic Desulfovibrio africanus Strain Walvis Bay.</title>
        <authorList>
            <person name="Brown S.D."/>
            <person name="Wall J.D."/>
            <person name="Kucken A.M."/>
            <person name="Gilmour C.C."/>
            <person name="Podar M."/>
            <person name="Brandt C.C."/>
            <person name="Teshima H."/>
            <person name="Detter J.C."/>
            <person name="Han C.S."/>
            <person name="Land M.L."/>
            <person name="Lucas S."/>
            <person name="Han J."/>
            <person name="Pennacchio L."/>
            <person name="Nolan M."/>
            <person name="Pitluck S."/>
            <person name="Woyke T."/>
            <person name="Goodwin L."/>
            <person name="Palumbo A.V."/>
            <person name="Elias D.A."/>
        </authorList>
    </citation>
    <scope>NUCLEOTIDE SEQUENCE [LARGE SCALE GENOMIC DNA]</scope>
    <source>
        <strain evidence="5 6">Walvis Bay</strain>
    </source>
</reference>
<dbReference type="EMBL" id="CP003221">
    <property type="protein sequence ID" value="EGJ49328.1"/>
    <property type="molecule type" value="Genomic_DNA"/>
</dbReference>
<dbReference type="NCBIfam" id="NF003725">
    <property type="entry name" value="PRK05329.2-4"/>
    <property type="match status" value="1"/>
</dbReference>
<accession>F3YWE2</accession>
<organism evidence="5 6">
    <name type="scientific">Desulfocurvibacter africanus subsp. africanus str. Walvis Bay</name>
    <dbReference type="NCBI Taxonomy" id="690850"/>
    <lineage>
        <taxon>Bacteria</taxon>
        <taxon>Pseudomonadati</taxon>
        <taxon>Thermodesulfobacteriota</taxon>
        <taxon>Desulfovibrionia</taxon>
        <taxon>Desulfovibrionales</taxon>
        <taxon>Desulfovibrionaceae</taxon>
        <taxon>Desulfocurvibacter</taxon>
    </lineage>
</organism>
<dbReference type="eggNOG" id="COG3075">
    <property type="taxonomic scope" value="Bacteria"/>
</dbReference>
<dbReference type="HOGENOM" id="CLU_047793_0_0_7"/>
<dbReference type="RefSeq" id="WP_014259144.1">
    <property type="nucleotide sequence ID" value="NC_016629.1"/>
</dbReference>
<dbReference type="AlphaFoldDB" id="F3YWE2"/>
<keyword evidence="3" id="KW-0560">Oxidoreductase</keyword>
<dbReference type="KEGG" id="daf:Desaf_0980"/>
<keyword evidence="1" id="KW-0285">Flavoprotein</keyword>
<evidence type="ECO:0000259" key="4">
    <source>
        <dbReference type="Pfam" id="PF00890"/>
    </source>
</evidence>
<feature type="domain" description="FAD-dependent oxidoreductase 2 FAD-binding" evidence="4">
    <location>
        <begin position="9"/>
        <end position="412"/>
    </location>
</feature>
<dbReference type="Pfam" id="PF00890">
    <property type="entry name" value="FAD_binding_2"/>
    <property type="match status" value="1"/>
</dbReference>
<dbReference type="STRING" id="690850.Desaf_0980"/>
<name>F3YWE2_DESAF</name>
<gene>
    <name evidence="5" type="ORF">Desaf_0980</name>
</gene>
<sequence>MSRDIRECDLMVIGAGLAGSAAALFAAKRGLSVVQAGGTGAIAYTSGYFDVLGAVPPRGPEGGIHLVEKPFQGLAELLASYPRHPYRLTSPGLIKAALAEWVDFLANRGLPYVAEAETNVVAPSPAGTLKHTYALPETMWPFVRLLKEKPACLLVDFYGLNGFSARQVAANLLPLWPGLRVERIHFPAHAGGEVFPENAARSLELPKHRETLAEAVRPLLGDAACLGLPALLGMNGCGAVRADLEERLGVTVFEIPTMPPSVPGIRLREAVENGLPELGVELYSQQMVRLERMESSGLEFTIHGQSMERRVRCRGVILASGRFLGGGLASTQTEVRETIFDLPVAQPEDRSGWHRLDYFDPRGHPVHQSGIEVDERFRPLGAGGKPVCPTLFAAGSILAHQDWMRMKCGAGVALATALGAVESLIAELGTVSGDLATVPAG</sequence>
<dbReference type="PIRSF" id="PIRSF000141">
    <property type="entry name" value="Anaerobic_G3P_dh"/>
    <property type="match status" value="1"/>
</dbReference>
<dbReference type="Gene3D" id="3.50.50.60">
    <property type="entry name" value="FAD/NAD(P)-binding domain"/>
    <property type="match status" value="1"/>
</dbReference>
<evidence type="ECO:0000256" key="1">
    <source>
        <dbReference type="ARBA" id="ARBA00022630"/>
    </source>
</evidence>
<dbReference type="InterPro" id="IPR036188">
    <property type="entry name" value="FAD/NAD-bd_sf"/>
</dbReference>
<dbReference type="GO" id="GO:0004368">
    <property type="term" value="F:glycerol-3-phosphate dehydrogenase (quinone) activity"/>
    <property type="evidence" value="ECO:0007669"/>
    <property type="project" value="InterPro"/>
</dbReference>
<dbReference type="SUPFAM" id="SSF51905">
    <property type="entry name" value="FAD/NAD(P)-binding domain"/>
    <property type="match status" value="1"/>
</dbReference>